<keyword evidence="1" id="KW-0732">Signal</keyword>
<feature type="signal peptide" evidence="1">
    <location>
        <begin position="1"/>
        <end position="21"/>
    </location>
</feature>
<dbReference type="AlphaFoldDB" id="A0A2J7TG59"/>
<accession>A0A2J7TG59</accession>
<protein>
    <submittedName>
        <fullName evidence="3">Rod shape-determining protein RodA</fullName>
    </submittedName>
</protein>
<organism evidence="3 4">
    <name type="scientific">Methylocella silvestris</name>
    <dbReference type="NCBI Taxonomy" id="199596"/>
    <lineage>
        <taxon>Bacteria</taxon>
        <taxon>Pseudomonadati</taxon>
        <taxon>Pseudomonadota</taxon>
        <taxon>Alphaproteobacteria</taxon>
        <taxon>Hyphomicrobiales</taxon>
        <taxon>Beijerinckiaceae</taxon>
        <taxon>Methylocella</taxon>
    </lineage>
</organism>
<dbReference type="InterPro" id="IPR025512">
    <property type="entry name" value="DUF4399"/>
</dbReference>
<evidence type="ECO:0000313" key="3">
    <source>
        <dbReference type="EMBL" id="PNG25748.1"/>
    </source>
</evidence>
<dbReference type="EMBL" id="PDZR01000012">
    <property type="protein sequence ID" value="PNG25748.1"/>
    <property type="molecule type" value="Genomic_DNA"/>
</dbReference>
<feature type="chain" id="PRO_5014324684" evidence="1">
    <location>
        <begin position="22"/>
        <end position="133"/>
    </location>
</feature>
<sequence length="133" mass="13918">MKHAINLAAFLAFTVAAPAFAAPEPRVYFIEPKDGASVESPVTVKFGLDNFNLKPAGDTTPDSGHHHLIVDGAPIPKGEVIGASATSIHFGKAQTETQLKLPPGKHQLTLQLGDGAHLSYGPDLSASITIDVK</sequence>
<feature type="domain" description="DUF4399" evidence="2">
    <location>
        <begin position="44"/>
        <end position="133"/>
    </location>
</feature>
<dbReference type="Proteomes" id="UP000236286">
    <property type="component" value="Unassembled WGS sequence"/>
</dbReference>
<name>A0A2J7TG59_METSI</name>
<dbReference type="OrthoDB" id="531568at2"/>
<dbReference type="RefSeq" id="WP_102843902.1">
    <property type="nucleotide sequence ID" value="NZ_PDZR01000012.1"/>
</dbReference>
<reference evidence="3 4" key="1">
    <citation type="submission" date="2017-10" db="EMBL/GenBank/DDBJ databases">
        <title>Genome announcement of Methylocella silvestris TVC from permafrost.</title>
        <authorList>
            <person name="Wang J."/>
            <person name="Geng K."/>
            <person name="Ul-Haque F."/>
            <person name="Crombie A.T."/>
            <person name="Street L.E."/>
            <person name="Wookey P.A."/>
            <person name="Murrell J.C."/>
            <person name="Pratscher J."/>
        </authorList>
    </citation>
    <scope>NUCLEOTIDE SEQUENCE [LARGE SCALE GENOMIC DNA]</scope>
    <source>
        <strain evidence="3 4">TVC</strain>
    </source>
</reference>
<evidence type="ECO:0000259" key="2">
    <source>
        <dbReference type="Pfam" id="PF14347"/>
    </source>
</evidence>
<comment type="caution">
    <text evidence="3">The sequence shown here is derived from an EMBL/GenBank/DDBJ whole genome shotgun (WGS) entry which is preliminary data.</text>
</comment>
<dbReference type="Pfam" id="PF14347">
    <property type="entry name" value="DUF4399"/>
    <property type="match status" value="1"/>
</dbReference>
<proteinExistence type="predicted"/>
<evidence type="ECO:0000256" key="1">
    <source>
        <dbReference type="SAM" id="SignalP"/>
    </source>
</evidence>
<evidence type="ECO:0000313" key="4">
    <source>
        <dbReference type="Proteomes" id="UP000236286"/>
    </source>
</evidence>
<gene>
    <name evidence="3" type="ORF">CR492_11550</name>
</gene>